<comment type="subcellular location">
    <subcellularLocation>
        <location evidence="1">Nucleus</location>
        <location evidence="1">Nuclear pore complex</location>
    </subcellularLocation>
</comment>
<keyword evidence="2" id="KW-0813">Transport</keyword>
<dbReference type="AlphaFoldDB" id="A0A1Y2HTT2"/>
<evidence type="ECO:0000313" key="10">
    <source>
        <dbReference type="Proteomes" id="UP000193411"/>
    </source>
</evidence>
<keyword evidence="10" id="KW-1185">Reference proteome</keyword>
<dbReference type="EMBL" id="MCFL01000013">
    <property type="protein sequence ID" value="ORZ37191.1"/>
    <property type="molecule type" value="Genomic_DNA"/>
</dbReference>
<evidence type="ECO:0000256" key="7">
    <source>
        <dbReference type="ARBA" id="ARBA00023242"/>
    </source>
</evidence>
<evidence type="ECO:0000313" key="9">
    <source>
        <dbReference type="EMBL" id="ORZ37191.1"/>
    </source>
</evidence>
<dbReference type="STRING" id="765915.A0A1Y2HTT2"/>
<keyword evidence="7" id="KW-0539">Nucleus</keyword>
<keyword evidence="8" id="KW-0175">Coiled coil</keyword>
<evidence type="ECO:0000256" key="1">
    <source>
        <dbReference type="ARBA" id="ARBA00004567"/>
    </source>
</evidence>
<keyword evidence="3" id="KW-0509">mRNA transport</keyword>
<proteinExistence type="predicted"/>
<reference evidence="9 10" key="1">
    <citation type="submission" date="2016-07" db="EMBL/GenBank/DDBJ databases">
        <title>Pervasive Adenine N6-methylation of Active Genes in Fungi.</title>
        <authorList>
            <consortium name="DOE Joint Genome Institute"/>
            <person name="Mondo S.J."/>
            <person name="Dannebaum R.O."/>
            <person name="Kuo R.C."/>
            <person name="Labutti K."/>
            <person name="Haridas S."/>
            <person name="Kuo A."/>
            <person name="Salamov A."/>
            <person name="Ahrendt S.R."/>
            <person name="Lipzen A."/>
            <person name="Sullivan W."/>
            <person name="Andreopoulos W.B."/>
            <person name="Clum A."/>
            <person name="Lindquist E."/>
            <person name="Daum C."/>
            <person name="Ramamoorthy G.K."/>
            <person name="Gryganskyi A."/>
            <person name="Culley D."/>
            <person name="Magnuson J.K."/>
            <person name="James T.Y."/>
            <person name="O'Malley M.A."/>
            <person name="Stajich J.E."/>
            <person name="Spatafora J.W."/>
            <person name="Visel A."/>
            <person name="Grigoriev I.V."/>
        </authorList>
    </citation>
    <scope>NUCLEOTIDE SEQUENCE [LARGE SCALE GENOMIC DNA]</scope>
    <source>
        <strain evidence="9 10">PL171</strain>
    </source>
</reference>
<evidence type="ECO:0000256" key="3">
    <source>
        <dbReference type="ARBA" id="ARBA00022816"/>
    </source>
</evidence>
<dbReference type="GO" id="GO:0000056">
    <property type="term" value="P:ribosomal small subunit export from nucleus"/>
    <property type="evidence" value="ECO:0007669"/>
    <property type="project" value="InterPro"/>
</dbReference>
<keyword evidence="4" id="KW-0653">Protein transport</keyword>
<evidence type="ECO:0000256" key="4">
    <source>
        <dbReference type="ARBA" id="ARBA00022927"/>
    </source>
</evidence>
<dbReference type="PANTHER" id="PTHR13257:SF0">
    <property type="entry name" value="NUCLEAR PORE COMPLEX PROTEIN NUP88"/>
    <property type="match status" value="1"/>
</dbReference>
<keyword evidence="5" id="KW-0811">Translocation</keyword>
<dbReference type="PANTHER" id="PTHR13257">
    <property type="entry name" value="NUCLEOPORIN NUP84-RELATED"/>
    <property type="match status" value="1"/>
</dbReference>
<dbReference type="GO" id="GO:0005643">
    <property type="term" value="C:nuclear pore"/>
    <property type="evidence" value="ECO:0007669"/>
    <property type="project" value="UniProtKB-SubCell"/>
</dbReference>
<dbReference type="Proteomes" id="UP000193411">
    <property type="component" value="Unassembled WGS sequence"/>
</dbReference>
<dbReference type="GO" id="GO:0006606">
    <property type="term" value="P:protein import into nucleus"/>
    <property type="evidence" value="ECO:0007669"/>
    <property type="project" value="TreeGrafter"/>
</dbReference>
<evidence type="ECO:0000256" key="6">
    <source>
        <dbReference type="ARBA" id="ARBA00023132"/>
    </source>
</evidence>
<keyword evidence="6" id="KW-0906">Nuclear pore complex</keyword>
<protein>
    <submittedName>
        <fullName evidence="9">Uncharacterized protein</fullName>
    </submittedName>
</protein>
<feature type="coiled-coil region" evidence="8">
    <location>
        <begin position="972"/>
        <end position="1002"/>
    </location>
</feature>
<organism evidence="9 10">
    <name type="scientific">Catenaria anguillulae PL171</name>
    <dbReference type="NCBI Taxonomy" id="765915"/>
    <lineage>
        <taxon>Eukaryota</taxon>
        <taxon>Fungi</taxon>
        <taxon>Fungi incertae sedis</taxon>
        <taxon>Blastocladiomycota</taxon>
        <taxon>Blastocladiomycetes</taxon>
        <taxon>Blastocladiales</taxon>
        <taxon>Catenariaceae</taxon>
        <taxon>Catenaria</taxon>
    </lineage>
</organism>
<dbReference type="OrthoDB" id="5555955at2759"/>
<evidence type="ECO:0000256" key="2">
    <source>
        <dbReference type="ARBA" id="ARBA00022448"/>
    </source>
</evidence>
<accession>A0A1Y2HTT2</accession>
<evidence type="ECO:0000256" key="5">
    <source>
        <dbReference type="ARBA" id="ARBA00023010"/>
    </source>
</evidence>
<dbReference type="GO" id="GO:0000055">
    <property type="term" value="P:ribosomal large subunit export from nucleus"/>
    <property type="evidence" value="ECO:0007669"/>
    <property type="project" value="InterPro"/>
</dbReference>
<gene>
    <name evidence="9" type="ORF">BCR44DRAFT_1511799</name>
</gene>
<dbReference type="InterPro" id="IPR037700">
    <property type="entry name" value="NUP88/NUP82"/>
</dbReference>
<dbReference type="GO" id="GO:0006406">
    <property type="term" value="P:mRNA export from nucleus"/>
    <property type="evidence" value="ECO:0007669"/>
    <property type="project" value="TreeGrafter"/>
</dbReference>
<dbReference type="GO" id="GO:0017056">
    <property type="term" value="F:structural constituent of nuclear pore"/>
    <property type="evidence" value="ECO:0007669"/>
    <property type="project" value="InterPro"/>
</dbReference>
<comment type="caution">
    <text evidence="9">The sequence shown here is derived from an EMBL/GenBank/DDBJ whole genome shotgun (WGS) entry which is preliminary data.</text>
</comment>
<evidence type="ECO:0000256" key="8">
    <source>
        <dbReference type="SAM" id="Coils"/>
    </source>
</evidence>
<name>A0A1Y2HTT2_9FUNG</name>
<sequence>MASTLDSDSPLSVPPWTARIKHHPIFQSSASASASASATDIDQTTVLPSASASFSRFANVSISASVLDASLLDPELDLDLDLDVPVPRNVLAASGQILAVIVSGQLRLVSLRAVKTVCAALPASASEQDIVSALHEHAPYWRVHLPSSSLSPSTESTVLASSWLQLQFNQTGRFLALLSAHRLAVIDFGSSLTRLADASIPTQQPSQYNSSTFSLTASLGTLPNTTTTNVNANTTATTTATLGYLDPSDLTPTLNATLYELGASSLLFASTTSPLIQCLWHPMSKDHSDLLVLAQNGHLSVYSILASINEPVHTYYALDEQSARDRINPMMADVHAACTPVGMAFGVVSRVFGQVDGVHYKSLAPERVWSKCTVYVAMRDGSVKAICPVLPRVWNMSLFDYKCMHASLLTLPDSSAASPLAATALARFLTHINTQLDPEYQIRPPTALVGTLRSGGAALRFSESVVRDADLPDAADLVFAPSDLTSHVFVDAPVYDGIVPYAQAIVLDADSLPTAASLDLAAVCTDVCVALAEATEPEMDVQVPVMLVAWYAGEVDVVCTDTVWPMWGTRVSERARRMGGEPLTWVVRKDDEGGAAGNVSAFATETIRLDVASGFVRLAMDPVVAGQIVVTHAEGVHQVVVRLGAASIAHQVVDTVPLKGLLQHNADEQGNVTSASMISGGAENLFKLNASTILGGHQSTKPQVLRNPVVGCVAIGDALLGHSTIFITPEDASAAPLYTIDLALVDLAENYDDIDPATLPASSRAVLDLAAPFKNPLTPYPFVSLADIPDTLPIVSRLNLPESRAEGVSEPQLEYLFAKTAHIGKLMQPLSTLVDQMKDAMHVMSTLEEQARSLIKSLAFSKLSVKAKLEAAELAAVQVEQRADGMLQVIHDVRHPAHLTPAERKYHREVVKAAHEANALRERVGKVAGMRDRFVEWADEERRLREEARAKEADIFGGPVSPEMVDKLMGMLQAQYLAIRRMEEELERVRASDELAKRLERLEV</sequence>